<dbReference type="SUPFAM" id="SSF51735">
    <property type="entry name" value="NAD(P)-binding Rossmann-fold domains"/>
    <property type="match status" value="1"/>
</dbReference>
<comment type="similarity">
    <text evidence="1">Belongs to the short-chain dehydrogenases/reductases (SDR) family.</text>
</comment>
<dbReference type="InterPro" id="IPR036291">
    <property type="entry name" value="NAD(P)-bd_dom_sf"/>
</dbReference>
<dbReference type="PRINTS" id="PR00081">
    <property type="entry name" value="GDHRDH"/>
</dbReference>
<comment type="caution">
    <text evidence="4">The sequence shown here is derived from an EMBL/GenBank/DDBJ whole genome shotgun (WGS) entry which is preliminary data.</text>
</comment>
<evidence type="ECO:0000313" key="4">
    <source>
        <dbReference type="EMBL" id="PFG75012.1"/>
    </source>
</evidence>
<name>A0A2A9HIM2_TEPT2</name>
<evidence type="ECO:0000256" key="1">
    <source>
        <dbReference type="ARBA" id="ARBA00006484"/>
    </source>
</evidence>
<dbReference type="GO" id="GO:0016491">
    <property type="term" value="F:oxidoreductase activity"/>
    <property type="evidence" value="ECO:0007669"/>
    <property type="project" value="UniProtKB-KW"/>
</dbReference>
<keyword evidence="5" id="KW-1185">Reference proteome</keyword>
<accession>A0A2A9HIM2</accession>
<dbReference type="SMART" id="SM00822">
    <property type="entry name" value="PKS_KR"/>
    <property type="match status" value="1"/>
</dbReference>
<dbReference type="PANTHER" id="PTHR45024">
    <property type="entry name" value="DEHYDROGENASES, SHORT CHAIN"/>
    <property type="match status" value="1"/>
</dbReference>
<dbReference type="Pfam" id="PF00106">
    <property type="entry name" value="adh_short"/>
    <property type="match status" value="1"/>
</dbReference>
<sequence length="309" mass="33354">MAVRLDGQVVLVTGAGRGLGRAYALDLAKHGAKVVVNDFGGSVSGEGHDDTPAQQVVNEIKAAGGEAIADGGDVGSYEDCYKMIKLAVDTWGRLDAVVANAGILRDVTIHNMSEQDWDAVIRVHLKQCYNLAHHAWPIFRQQSYGRFVMATSTSGLIGNFGQANYGAAKAGMYGLMNVLKLEGEKYNINVNLIAPAAQTRMTANLMGRDPNDPERAVVMAPEHVAPAVTYLCSPQCEESGICIAASGGRYSRIAIVANKGVTYDPHEFKDADWFAANWSKITDLSDAYVPWSFRETREEHYAAKKAAQG</sequence>
<proteinExistence type="inferred from homology"/>
<dbReference type="EMBL" id="PDJQ01000001">
    <property type="protein sequence ID" value="PFG75012.1"/>
    <property type="molecule type" value="Genomic_DNA"/>
</dbReference>
<dbReference type="InterPro" id="IPR057326">
    <property type="entry name" value="KR_dom"/>
</dbReference>
<gene>
    <name evidence="4" type="ORF">A9A59_2269</name>
</gene>
<dbReference type="AlphaFoldDB" id="A0A2A9HIM2"/>
<dbReference type="InterPro" id="IPR051687">
    <property type="entry name" value="Peroxisomal_Beta-Oxidation"/>
</dbReference>
<evidence type="ECO:0000256" key="2">
    <source>
        <dbReference type="ARBA" id="ARBA00023002"/>
    </source>
</evidence>
<dbReference type="Proteomes" id="UP000223071">
    <property type="component" value="Unassembled WGS sequence"/>
</dbReference>
<evidence type="ECO:0000313" key="5">
    <source>
        <dbReference type="Proteomes" id="UP000223071"/>
    </source>
</evidence>
<dbReference type="InterPro" id="IPR002347">
    <property type="entry name" value="SDR_fam"/>
</dbReference>
<keyword evidence="2" id="KW-0560">Oxidoreductase</keyword>
<evidence type="ECO:0000259" key="3">
    <source>
        <dbReference type="SMART" id="SM00822"/>
    </source>
</evidence>
<feature type="domain" description="Ketoreductase" evidence="3">
    <location>
        <begin position="8"/>
        <end position="199"/>
    </location>
</feature>
<dbReference type="PANTHER" id="PTHR45024:SF2">
    <property type="entry name" value="SCP2 DOMAIN-CONTAINING PROTEIN"/>
    <property type="match status" value="1"/>
</dbReference>
<dbReference type="Gene3D" id="3.40.50.720">
    <property type="entry name" value="NAD(P)-binding Rossmann-like Domain"/>
    <property type="match status" value="1"/>
</dbReference>
<protein>
    <recommendedName>
        <fullName evidence="3">Ketoreductase domain-containing protein</fullName>
    </recommendedName>
</protein>
<reference evidence="4 5" key="1">
    <citation type="submission" date="2017-09" db="EMBL/GenBank/DDBJ databases">
        <title>Sequencing the genomes of two abundant thermophiles in Great Basin hot springs: Thermocrinis jamiesonii and novel Chloroflexi Thermoflexus hugenholtzii.</title>
        <authorList>
            <person name="Hedlund B."/>
        </authorList>
    </citation>
    <scope>NUCLEOTIDE SEQUENCE [LARGE SCALE GENOMIC DNA]</scope>
    <source>
        <strain evidence="4 5">G233</strain>
    </source>
</reference>
<dbReference type="RefSeq" id="WP_098504356.1">
    <property type="nucleotide sequence ID" value="NZ_PDJQ01000001.1"/>
</dbReference>
<organism evidence="4 5">
    <name type="scientific">Tepidiforma thermophila (strain KCTC 52669 / CGMCC 1.13589 / G233)</name>
    <dbReference type="NCBI Taxonomy" id="2761530"/>
    <lineage>
        <taxon>Bacteria</taxon>
        <taxon>Bacillati</taxon>
        <taxon>Chloroflexota</taxon>
        <taxon>Tepidiformia</taxon>
        <taxon>Tepidiformales</taxon>
        <taxon>Tepidiformaceae</taxon>
        <taxon>Tepidiforma</taxon>
    </lineage>
</organism>